<protein>
    <submittedName>
        <fullName evidence="1">Uncharacterized protein</fullName>
    </submittedName>
</protein>
<evidence type="ECO:0000313" key="1">
    <source>
        <dbReference type="EMBL" id="GKV36068.1"/>
    </source>
</evidence>
<reference evidence="1 2" key="1">
    <citation type="journal article" date="2021" name="Commun. Biol.">
        <title>The genome of Shorea leprosula (Dipterocarpaceae) highlights the ecological relevance of drought in aseasonal tropical rainforests.</title>
        <authorList>
            <person name="Ng K.K.S."/>
            <person name="Kobayashi M.J."/>
            <person name="Fawcett J.A."/>
            <person name="Hatakeyama M."/>
            <person name="Paape T."/>
            <person name="Ng C.H."/>
            <person name="Ang C.C."/>
            <person name="Tnah L.H."/>
            <person name="Lee C.T."/>
            <person name="Nishiyama T."/>
            <person name="Sese J."/>
            <person name="O'Brien M.J."/>
            <person name="Copetti D."/>
            <person name="Mohd Noor M.I."/>
            <person name="Ong R.C."/>
            <person name="Putra M."/>
            <person name="Sireger I.Z."/>
            <person name="Indrioko S."/>
            <person name="Kosugi Y."/>
            <person name="Izuno A."/>
            <person name="Isagi Y."/>
            <person name="Lee S.L."/>
            <person name="Shimizu K.K."/>
        </authorList>
    </citation>
    <scope>NUCLEOTIDE SEQUENCE [LARGE SCALE GENOMIC DNA]</scope>
    <source>
        <strain evidence="1">214</strain>
    </source>
</reference>
<dbReference type="EMBL" id="BPVZ01000114">
    <property type="protein sequence ID" value="GKV36068.1"/>
    <property type="molecule type" value="Genomic_DNA"/>
</dbReference>
<accession>A0AAV5LFK9</accession>
<comment type="caution">
    <text evidence="1">The sequence shown here is derived from an EMBL/GenBank/DDBJ whole genome shotgun (WGS) entry which is preliminary data.</text>
</comment>
<organism evidence="1 2">
    <name type="scientific">Rubroshorea leprosula</name>
    <dbReference type="NCBI Taxonomy" id="152421"/>
    <lineage>
        <taxon>Eukaryota</taxon>
        <taxon>Viridiplantae</taxon>
        <taxon>Streptophyta</taxon>
        <taxon>Embryophyta</taxon>
        <taxon>Tracheophyta</taxon>
        <taxon>Spermatophyta</taxon>
        <taxon>Magnoliopsida</taxon>
        <taxon>eudicotyledons</taxon>
        <taxon>Gunneridae</taxon>
        <taxon>Pentapetalae</taxon>
        <taxon>rosids</taxon>
        <taxon>malvids</taxon>
        <taxon>Malvales</taxon>
        <taxon>Dipterocarpaceae</taxon>
        <taxon>Rubroshorea</taxon>
    </lineage>
</organism>
<dbReference type="Proteomes" id="UP001054252">
    <property type="component" value="Unassembled WGS sequence"/>
</dbReference>
<gene>
    <name evidence="1" type="ORF">SLEP1_g44243</name>
</gene>
<keyword evidence="2" id="KW-1185">Reference proteome</keyword>
<name>A0AAV5LFK9_9ROSI</name>
<sequence>MDDLELDLGLGFGSVETHYGNFVFVVETIGGSDVEVDVGGDDDDFPVERKVERRVSSLASSGATSTVGGVEVKLEPHRESVRLVGFESD</sequence>
<proteinExistence type="predicted"/>
<evidence type="ECO:0000313" key="2">
    <source>
        <dbReference type="Proteomes" id="UP001054252"/>
    </source>
</evidence>
<dbReference type="AlphaFoldDB" id="A0AAV5LFK9"/>